<dbReference type="Gene3D" id="3.60.15.10">
    <property type="entry name" value="Ribonuclease Z/Hydroxyacylglutathione hydrolase-like"/>
    <property type="match status" value="1"/>
</dbReference>
<evidence type="ECO:0000256" key="5">
    <source>
        <dbReference type="ARBA" id="ARBA00023136"/>
    </source>
</evidence>
<name>A0A1M6EB94_9ACTN</name>
<gene>
    <name evidence="10" type="ORF">SAMN05421803_102220</name>
</gene>
<evidence type="ECO:0000313" key="11">
    <source>
        <dbReference type="Proteomes" id="UP000184452"/>
    </source>
</evidence>
<feature type="transmembrane region" description="Helical" evidence="7">
    <location>
        <begin position="253"/>
        <end position="274"/>
    </location>
</feature>
<feature type="compositionally biased region" description="Low complexity" evidence="6">
    <location>
        <begin position="791"/>
        <end position="804"/>
    </location>
</feature>
<proteinExistence type="predicted"/>
<evidence type="ECO:0000256" key="7">
    <source>
        <dbReference type="SAM" id="Phobius"/>
    </source>
</evidence>
<evidence type="ECO:0000256" key="4">
    <source>
        <dbReference type="ARBA" id="ARBA00022989"/>
    </source>
</evidence>
<organism evidence="10 11">
    <name type="scientific">Nocardiopsis flavescens</name>
    <dbReference type="NCBI Taxonomy" id="758803"/>
    <lineage>
        <taxon>Bacteria</taxon>
        <taxon>Bacillati</taxon>
        <taxon>Actinomycetota</taxon>
        <taxon>Actinomycetes</taxon>
        <taxon>Streptosporangiales</taxon>
        <taxon>Nocardiopsidaceae</taxon>
        <taxon>Nocardiopsis</taxon>
    </lineage>
</organism>
<dbReference type="InterPro" id="IPR035681">
    <property type="entry name" value="ComA-like_MBL"/>
</dbReference>
<dbReference type="PANTHER" id="PTHR30619:SF1">
    <property type="entry name" value="RECOMBINATION PROTEIN 2"/>
    <property type="match status" value="1"/>
</dbReference>
<feature type="domain" description="Metallo-beta-lactamase" evidence="8">
    <location>
        <begin position="530"/>
        <end position="701"/>
    </location>
</feature>
<evidence type="ECO:0000259" key="8">
    <source>
        <dbReference type="Pfam" id="PF00753"/>
    </source>
</evidence>
<evidence type="ECO:0000313" key="10">
    <source>
        <dbReference type="EMBL" id="SHI82570.1"/>
    </source>
</evidence>
<evidence type="ECO:0000256" key="3">
    <source>
        <dbReference type="ARBA" id="ARBA00022692"/>
    </source>
</evidence>
<dbReference type="SUPFAM" id="SSF56281">
    <property type="entry name" value="Metallo-hydrolase/oxidoreductase"/>
    <property type="match status" value="1"/>
</dbReference>
<feature type="transmembrane region" description="Helical" evidence="7">
    <location>
        <begin position="280"/>
        <end position="297"/>
    </location>
</feature>
<evidence type="ECO:0000256" key="2">
    <source>
        <dbReference type="ARBA" id="ARBA00022475"/>
    </source>
</evidence>
<dbReference type="InterPro" id="IPR036866">
    <property type="entry name" value="RibonucZ/Hydroxyglut_hydro"/>
</dbReference>
<feature type="transmembrane region" description="Helical" evidence="7">
    <location>
        <begin position="441"/>
        <end position="462"/>
    </location>
</feature>
<dbReference type="Pfam" id="PF00753">
    <property type="entry name" value="Lactamase_B"/>
    <property type="match status" value="1"/>
</dbReference>
<dbReference type="CDD" id="cd07731">
    <property type="entry name" value="ComA-like_MBL-fold"/>
    <property type="match status" value="1"/>
</dbReference>
<keyword evidence="3 7" id="KW-0812">Transmembrane</keyword>
<feature type="transmembrane region" description="Helical" evidence="7">
    <location>
        <begin position="497"/>
        <end position="519"/>
    </location>
</feature>
<dbReference type="NCBIfam" id="TIGR00360">
    <property type="entry name" value="ComEC_N-term"/>
    <property type="match status" value="1"/>
</dbReference>
<feature type="transmembrane region" description="Helical" evidence="7">
    <location>
        <begin position="370"/>
        <end position="392"/>
    </location>
</feature>
<evidence type="ECO:0000259" key="9">
    <source>
        <dbReference type="Pfam" id="PF03772"/>
    </source>
</evidence>
<protein>
    <submittedName>
        <fullName evidence="10">Competence protein ComEC</fullName>
    </submittedName>
</protein>
<dbReference type="Proteomes" id="UP000184452">
    <property type="component" value="Unassembled WGS sequence"/>
</dbReference>
<comment type="subcellular location">
    <subcellularLocation>
        <location evidence="1">Cell membrane</location>
        <topology evidence="1">Multi-pass membrane protein</topology>
    </subcellularLocation>
</comment>
<dbReference type="Pfam" id="PF03772">
    <property type="entry name" value="Competence"/>
    <property type="match status" value="1"/>
</dbReference>
<keyword evidence="11" id="KW-1185">Reference proteome</keyword>
<accession>A0A1M6EB94</accession>
<dbReference type="STRING" id="758803.SAMN05421803_102220"/>
<feature type="domain" description="ComEC/Rec2-related protein" evidence="9">
    <location>
        <begin position="229"/>
        <end position="489"/>
    </location>
</feature>
<evidence type="ECO:0000256" key="1">
    <source>
        <dbReference type="ARBA" id="ARBA00004651"/>
    </source>
</evidence>
<dbReference type="AlphaFoldDB" id="A0A1M6EB94"/>
<dbReference type="GO" id="GO:0005886">
    <property type="term" value="C:plasma membrane"/>
    <property type="evidence" value="ECO:0007669"/>
    <property type="project" value="UniProtKB-SubCell"/>
</dbReference>
<feature type="transmembrane region" description="Helical" evidence="7">
    <location>
        <begin position="42"/>
        <end position="60"/>
    </location>
</feature>
<sequence length="865" mass="88137">MVTWLGSDGYGVGRPVDLRSVAPAGAAWAAALAAPLLPPWAAWSLGALAGSAAVLVFLLARAPTEALALTAAAALACAGTVAVVAGVQVHRVADGAARAAVEAGEVEFTAVVSGDPRARAGVPRPGRAEWVIRARATRVDGRAAADPVVLLASGDDWAGLLPGQSLTARGGFTAAEDDPFLGALVLVRGPPREVAPPDRWQGFAGGVRAGLREAAAGLTEPERGLLPALIVGDTSGVDARVAEDFRATGMTHLLTVSGANLAILTGVVVALGRLVRAPPWWTVAGGAVMIWLFVLVCRPEPSVVRAAFMGSLALLALATGRAHMALGALGVTVVGVLFAAPALASSYGFALSVLATAGIVLLVPRWTREWSASLPAVVAEALAVAVAAHLAVSPVVVTLSGEVSWVAVPANVLAAPVVAAVTVLGSAVTALAAVAPGAAAVLAVVPGWGVAWIAAVAGAGARVPYGALPWRPDLAGALLLAALAVALVVSRGRARRLLAAGAVAVLVLAAAARCLPGGWPPRDWAVAACDVGQGSAFVLSVAPGSAVVADAGQHPEAVDACLERLGVREVPLLVLSHDHADHVDGVPGVLRHRRVDRALVPPGFDAAPVGGLLAGAGVERLGAERGAALRVGPWTLRVLWPPPGYRGSVNDGSVVVRADSPHLSVLLPGDVEEEAQRGMLALGEPLAAAVLAVPHHGSAAQVPEFLEATGARIALTSVGADNPYGHPAPFTQSVLRRMGALDLRTDLAGDIAVVGSGEGPTALVRGPDRAGARRRSVGRGMLVVCLHPPRSRSSSATRSSSSTGPSPPSWRPSAPRTRRWTCTTSSPPRWVRTPWWRSPPRRCSATAGWSCCAPPRTWSRTWPRR</sequence>
<feature type="transmembrane region" description="Helical" evidence="7">
    <location>
        <begin position="66"/>
        <end position="89"/>
    </location>
</feature>
<evidence type="ECO:0000256" key="6">
    <source>
        <dbReference type="SAM" id="MobiDB-lite"/>
    </source>
</evidence>
<feature type="transmembrane region" description="Helical" evidence="7">
    <location>
        <begin position="309"/>
        <end position="338"/>
    </location>
</feature>
<dbReference type="PANTHER" id="PTHR30619">
    <property type="entry name" value="DNA INTERNALIZATION/COMPETENCE PROTEIN COMEC/REC2"/>
    <property type="match status" value="1"/>
</dbReference>
<keyword evidence="5 7" id="KW-0472">Membrane</keyword>
<feature type="transmembrane region" description="Helical" evidence="7">
    <location>
        <begin position="344"/>
        <end position="363"/>
    </location>
</feature>
<dbReference type="InterPro" id="IPR004477">
    <property type="entry name" value="ComEC_N"/>
</dbReference>
<dbReference type="InterPro" id="IPR052159">
    <property type="entry name" value="Competence_DNA_uptake"/>
</dbReference>
<keyword evidence="4 7" id="KW-1133">Transmembrane helix</keyword>
<reference evidence="10 11" key="1">
    <citation type="submission" date="2016-11" db="EMBL/GenBank/DDBJ databases">
        <authorList>
            <person name="Jaros S."/>
            <person name="Januszkiewicz K."/>
            <person name="Wedrychowicz H."/>
        </authorList>
    </citation>
    <scope>NUCLEOTIDE SEQUENCE [LARGE SCALE GENOMIC DNA]</scope>
    <source>
        <strain evidence="10 11">CGMCC 4.5723</strain>
    </source>
</reference>
<feature type="transmembrane region" description="Helical" evidence="7">
    <location>
        <begin position="412"/>
        <end position="434"/>
    </location>
</feature>
<keyword evidence="2" id="KW-1003">Cell membrane</keyword>
<feature type="region of interest" description="Disordered" evidence="6">
    <location>
        <begin position="788"/>
        <end position="828"/>
    </location>
</feature>
<dbReference type="InterPro" id="IPR001279">
    <property type="entry name" value="Metallo-B-lactamas"/>
</dbReference>
<feature type="transmembrane region" description="Helical" evidence="7">
    <location>
        <begin position="474"/>
        <end position="490"/>
    </location>
</feature>
<dbReference type="EMBL" id="FQZK01000002">
    <property type="protein sequence ID" value="SHI82570.1"/>
    <property type="molecule type" value="Genomic_DNA"/>
</dbReference>